<evidence type="ECO:0000313" key="3">
    <source>
        <dbReference type="Proteomes" id="UP001302443"/>
    </source>
</evidence>
<gene>
    <name evidence="2" type="ORF">QS795_016225</name>
</gene>
<dbReference type="RefSeq" id="WP_286270030.1">
    <property type="nucleotide sequence ID" value="NZ_CP135990.1"/>
</dbReference>
<accession>A0ABZ0N0U0</accession>
<dbReference type="EMBL" id="CP135990">
    <property type="protein sequence ID" value="WPA91990.1"/>
    <property type="molecule type" value="Genomic_DNA"/>
</dbReference>
<organism evidence="2 3">
    <name type="scientific">Providencia zhijiangensis</name>
    <dbReference type="NCBI Taxonomy" id="3053982"/>
    <lineage>
        <taxon>Bacteria</taxon>
        <taxon>Pseudomonadati</taxon>
        <taxon>Pseudomonadota</taxon>
        <taxon>Gammaproteobacteria</taxon>
        <taxon>Enterobacterales</taxon>
        <taxon>Morganellaceae</taxon>
        <taxon>Providencia</taxon>
    </lineage>
</organism>
<proteinExistence type="predicted"/>
<keyword evidence="1" id="KW-0175">Coiled coil</keyword>
<evidence type="ECO:0000313" key="2">
    <source>
        <dbReference type="EMBL" id="WPA91990.1"/>
    </source>
</evidence>
<feature type="coiled-coil region" evidence="1">
    <location>
        <begin position="12"/>
        <end position="39"/>
    </location>
</feature>
<protein>
    <submittedName>
        <fullName evidence="2">Uncharacterized protein</fullName>
    </submittedName>
</protein>
<reference evidence="2 3" key="1">
    <citation type="submission" date="2023-09" db="EMBL/GenBank/DDBJ databases">
        <title>Genomic Revisitation and Reclassification of the Genus Providencia.</title>
        <authorList>
            <person name="Dong X."/>
        </authorList>
    </citation>
    <scope>NUCLEOTIDE SEQUENCE [LARGE SCALE GENOMIC DNA]</scope>
    <source>
        <strain evidence="2 3">D4759</strain>
    </source>
</reference>
<dbReference type="Proteomes" id="UP001302443">
    <property type="component" value="Chromosome"/>
</dbReference>
<keyword evidence="3" id="KW-1185">Reference proteome</keyword>
<evidence type="ECO:0000256" key="1">
    <source>
        <dbReference type="SAM" id="Coils"/>
    </source>
</evidence>
<name>A0ABZ0N0U0_9GAMM</name>
<sequence length="262" mass="29842">MKMDFDVNSAKYERLQGLLQTVKNRIDKIKNIKLSLEKQVNKEISGYQSNHSESSNVIVNAYHMKMFSVDAKLYLFKDKYNRVANSISETKNIILKDKESFNYSERNDAFYVRDNAFNQHINDSQREAVLDAKREQALVTKVSKKLSSNYKHTLPPSIIRNIVKLNNESEHINNALAEIAALEKELTHDYIQQKQNLLFLEKQSLMNGAQSESVLISEQIAGFKPAYESNASSSIDTPILDQKPISHIKGCIGRTAMCGITH</sequence>